<dbReference type="InterPro" id="IPR002052">
    <property type="entry name" value="DNA_methylase_N6_adenine_CS"/>
</dbReference>
<evidence type="ECO:0000313" key="6">
    <source>
        <dbReference type="EMBL" id="AKV70498.1"/>
    </source>
</evidence>
<dbReference type="RefSeq" id="WP_052277983.1">
    <property type="nucleotide sequence ID" value="NZ_CP011339.1"/>
</dbReference>
<comment type="similarity">
    <text evidence="1 4">Belongs to the N(4)/N(6)-methyltransferase family.</text>
</comment>
<evidence type="ECO:0000313" key="7">
    <source>
        <dbReference type="Proteomes" id="UP000068167"/>
    </source>
</evidence>
<organism evidence="6 7">
    <name type="scientific">Microcystis panniformis FACHB-1757</name>
    <dbReference type="NCBI Taxonomy" id="1638788"/>
    <lineage>
        <taxon>Bacteria</taxon>
        <taxon>Bacillati</taxon>
        <taxon>Cyanobacteriota</taxon>
        <taxon>Cyanophyceae</taxon>
        <taxon>Oscillatoriophycideae</taxon>
        <taxon>Chroococcales</taxon>
        <taxon>Microcystaceae</taxon>
        <taxon>Microcystis</taxon>
    </lineage>
</organism>
<sequence length="312" mass="35911">MNISKRWQLLHGDCRELLTLLEESSISCVITDPPYNYEFIGRNWDHDEIQRRRERIQNSSTLVKNIPYGSGLAGGVRNERWYQRNRENVVNYIEWATDWSKELMRVCKSGAVVAVFSSTRTLAHIQIALENAGFYARDVLVYRRHSGIPKGLNIEKKLDKIGDTNAKQWQGWHTCLRNEWEAIVIVQKPLKNNYIETIQMTGLGPFKAILNDGSFQSNILEGFSKGRDENFDEHCTIKPLSLIRKLLELFLPQDNSHIVLDPFAGTGTTLIAALELGYQTIGIEIEDQYINIIQQRLGEYFGKIGQEFEVFD</sequence>
<protein>
    <recommendedName>
        <fullName evidence="4">Methyltransferase</fullName>
        <ecNumber evidence="4">2.1.1.-</ecNumber>
    </recommendedName>
</protein>
<reference evidence="6 7" key="1">
    <citation type="journal article" date="2016" name="Stand. Genomic Sci.">
        <title>Complete genome sequence and genomic characterization of Microcystis panniformis FACHB 1757 by third-generation sequencing.</title>
        <authorList>
            <person name="Zhang J.Y."/>
            <person name="Guan R."/>
            <person name="Zhang H.J."/>
            <person name="Li H."/>
            <person name="Xiao P."/>
            <person name="Yu G.L."/>
            <person name="Du L."/>
            <person name="Cao D.M."/>
            <person name="Zhu B.C."/>
            <person name="Li R.H."/>
            <person name="Lu Z.H."/>
        </authorList>
    </citation>
    <scope>NUCLEOTIDE SEQUENCE [LARGE SCALE GENOMIC DNA]</scope>
    <source>
        <strain evidence="6 7">FACHB-1757</strain>
    </source>
</reference>
<dbReference type="InterPro" id="IPR001091">
    <property type="entry name" value="RM_Methyltransferase"/>
</dbReference>
<dbReference type="GO" id="GO:0005737">
    <property type="term" value="C:cytoplasm"/>
    <property type="evidence" value="ECO:0007669"/>
    <property type="project" value="TreeGrafter"/>
</dbReference>
<dbReference type="InterPro" id="IPR002941">
    <property type="entry name" value="DNA_methylase_N4/N6"/>
</dbReference>
<dbReference type="PROSITE" id="PS00092">
    <property type="entry name" value="N6_MTASE"/>
    <property type="match status" value="1"/>
</dbReference>
<name>A0A0K1S8Y9_9CHRO</name>
<dbReference type="GO" id="GO:0009007">
    <property type="term" value="F:site-specific DNA-methyltransferase (adenine-specific) activity"/>
    <property type="evidence" value="ECO:0007669"/>
    <property type="project" value="TreeGrafter"/>
</dbReference>
<dbReference type="Gene3D" id="3.40.50.150">
    <property type="entry name" value="Vaccinia Virus protein VP39"/>
    <property type="match status" value="1"/>
</dbReference>
<dbReference type="EC" id="2.1.1.-" evidence="4"/>
<dbReference type="Pfam" id="PF01555">
    <property type="entry name" value="N6_N4_Mtase"/>
    <property type="match status" value="1"/>
</dbReference>
<evidence type="ECO:0000256" key="3">
    <source>
        <dbReference type="ARBA" id="ARBA00022679"/>
    </source>
</evidence>
<dbReference type="REBASE" id="124454">
    <property type="entry name" value="M.Mpa1757ORF5682P"/>
</dbReference>
<feature type="domain" description="DNA methylase N-4/N-6" evidence="5">
    <location>
        <begin position="26"/>
        <end position="294"/>
    </location>
</feature>
<dbReference type="SUPFAM" id="SSF53335">
    <property type="entry name" value="S-adenosyl-L-methionine-dependent methyltransferases"/>
    <property type="match status" value="1"/>
</dbReference>
<dbReference type="GO" id="GO:0008170">
    <property type="term" value="F:N-methyltransferase activity"/>
    <property type="evidence" value="ECO:0007669"/>
    <property type="project" value="InterPro"/>
</dbReference>
<proteinExistence type="inferred from homology"/>
<dbReference type="InterPro" id="IPR029063">
    <property type="entry name" value="SAM-dependent_MTases_sf"/>
</dbReference>
<dbReference type="Proteomes" id="UP000068167">
    <property type="component" value="Chromosome"/>
</dbReference>
<dbReference type="AlphaFoldDB" id="A0A0K1S8Y9"/>
<keyword evidence="3" id="KW-0808">Transferase</keyword>
<gene>
    <name evidence="6" type="ORF">VL20_5682</name>
</gene>
<dbReference type="PANTHER" id="PTHR13370">
    <property type="entry name" value="RNA METHYLASE-RELATED"/>
    <property type="match status" value="1"/>
</dbReference>
<accession>A0A0K1S8Y9</accession>
<keyword evidence="7" id="KW-1185">Reference proteome</keyword>
<dbReference type="GO" id="GO:0032259">
    <property type="term" value="P:methylation"/>
    <property type="evidence" value="ECO:0007669"/>
    <property type="project" value="UniProtKB-KW"/>
</dbReference>
<evidence type="ECO:0000256" key="2">
    <source>
        <dbReference type="ARBA" id="ARBA00022603"/>
    </source>
</evidence>
<dbReference type="PATRIC" id="fig|1638788.3.peg.5727"/>
<evidence type="ECO:0000259" key="5">
    <source>
        <dbReference type="Pfam" id="PF01555"/>
    </source>
</evidence>
<dbReference type="KEGG" id="mpk:VL20_5682"/>
<keyword evidence="2 6" id="KW-0489">Methyltransferase</keyword>
<dbReference type="PANTHER" id="PTHR13370:SF3">
    <property type="entry name" value="TRNA (GUANINE(10)-N2)-METHYLTRANSFERASE HOMOLOG"/>
    <property type="match status" value="1"/>
</dbReference>
<evidence type="ECO:0000256" key="4">
    <source>
        <dbReference type="RuleBase" id="RU362026"/>
    </source>
</evidence>
<evidence type="ECO:0000256" key="1">
    <source>
        <dbReference type="ARBA" id="ARBA00006594"/>
    </source>
</evidence>
<dbReference type="PRINTS" id="PR00508">
    <property type="entry name" value="S21N4MTFRASE"/>
</dbReference>
<dbReference type="GO" id="GO:0003677">
    <property type="term" value="F:DNA binding"/>
    <property type="evidence" value="ECO:0007669"/>
    <property type="project" value="InterPro"/>
</dbReference>
<dbReference type="EMBL" id="CP011339">
    <property type="protein sequence ID" value="AKV70498.1"/>
    <property type="molecule type" value="Genomic_DNA"/>
</dbReference>